<dbReference type="Gene3D" id="1.10.8.60">
    <property type="match status" value="1"/>
</dbReference>
<comment type="similarity">
    <text evidence="1 11">Belongs to the DnaX/STICHEL family.</text>
</comment>
<evidence type="ECO:0000256" key="4">
    <source>
        <dbReference type="ARBA" id="ARBA00022705"/>
    </source>
</evidence>
<keyword evidence="7" id="KW-0862">Zinc</keyword>
<keyword evidence="8 11" id="KW-0067">ATP-binding</keyword>
<dbReference type="InterPro" id="IPR012763">
    <property type="entry name" value="DNA_pol_III_sug/sutau_N"/>
</dbReference>
<evidence type="ECO:0000256" key="2">
    <source>
        <dbReference type="ARBA" id="ARBA00022679"/>
    </source>
</evidence>
<comment type="caution">
    <text evidence="14">The sequence shown here is derived from an EMBL/GenBank/DDBJ whole genome shotgun (WGS) entry which is preliminary data.</text>
</comment>
<dbReference type="NCBIfam" id="NF008975">
    <property type="entry name" value="PRK12323.1"/>
    <property type="match status" value="1"/>
</dbReference>
<dbReference type="Gene3D" id="3.40.50.300">
    <property type="entry name" value="P-loop containing nucleotide triphosphate hydrolases"/>
    <property type="match status" value="1"/>
</dbReference>
<comment type="function">
    <text evidence="11">DNA polymerase III is a complex, multichain enzyme responsible for most of the replicative synthesis in bacteria. This DNA polymerase also exhibits 3' to 5' exonuclease activity.</text>
</comment>
<sequence length="749" mass="79274">MSYQVLARKYRPKSFETLVGQEHVVRALTHALEQQRLHHAYLFTGTRGVGKTTLSRILAKSLNCEKGVTASPCGQCEACVAIDAGRFVDYIEMDAASNRGVDEMAALLEQAIYAPSNARFKVYMIDEVHMLTNHAFNAMLKTLEEPPEHVKFILATTDPQKIPVTVLSRCLQFNLKQMPPGHIVGHLENILGQENIEFDPPALRLLAQGAHGSMRDALSLTDQAIAYSAGKVSLESVQGMLGALDQSYLIRLLDALAAQDGQALLAVADEMAVRSLSYKNALQDLGSMLNQIAIAQVVPAAVAEDLPEREHLLRLAGMFSREDVQLFYQIAVHGRNELGLAPDEYAGFSMTLLRMLAFRPVDSQIYTQNAASSPDSNPVRGAGPLPPGKPAGSPDQAAIRAPRNESPAAVSPVRQAAQAAVPAASAAPAAAPVVAAPVAAAQAVKADGKPLSPAMAALRAAQAASKAKAEGKPVPEMPAMPPKAPAPVPAPATPVNAAPIVQPVPVIAPAPVVPEPVRAPALMPPAEPAPQPEASAPASPVPPARPVPPPAAGQGMPVGMDDLPPPWEDYAEMPDTSDMPPAFPEDEISQPAAAPAVRAPVEAAAADRVLWRAPVPELGWDGDWPALSAALPVRGIAQQLAHQSELVHCRADGQMFVFKIRVPVATLLSAGSDEKLAAALSERFQRPVRVEHETGAVALTANAAAIAAREARQQQAEQAIRDDAFVQRLMREFGATLVVGSVKPVDRTH</sequence>
<name>A0ABQ2Y1I9_9BURK</name>
<gene>
    <name evidence="11" type="primary">dnaX</name>
    <name evidence="14" type="ORF">GCM10010946_30530</name>
</gene>
<evidence type="ECO:0000256" key="6">
    <source>
        <dbReference type="ARBA" id="ARBA00022741"/>
    </source>
</evidence>
<dbReference type="EMBL" id="BMYU01000008">
    <property type="protein sequence ID" value="GGX49693.1"/>
    <property type="molecule type" value="Genomic_DNA"/>
</dbReference>
<dbReference type="PANTHER" id="PTHR11669:SF0">
    <property type="entry name" value="PROTEIN STICHEL-LIKE 2"/>
    <property type="match status" value="1"/>
</dbReference>
<organism evidence="14 15">
    <name type="scientific">Undibacterium squillarum</name>
    <dbReference type="NCBI Taxonomy" id="1131567"/>
    <lineage>
        <taxon>Bacteria</taxon>
        <taxon>Pseudomonadati</taxon>
        <taxon>Pseudomonadota</taxon>
        <taxon>Betaproteobacteria</taxon>
        <taxon>Burkholderiales</taxon>
        <taxon>Oxalobacteraceae</taxon>
        <taxon>Undibacterium</taxon>
    </lineage>
</organism>
<dbReference type="SUPFAM" id="SSF48019">
    <property type="entry name" value="post-AAA+ oligomerization domain-like"/>
    <property type="match status" value="1"/>
</dbReference>
<evidence type="ECO:0000256" key="1">
    <source>
        <dbReference type="ARBA" id="ARBA00006360"/>
    </source>
</evidence>
<feature type="compositionally biased region" description="Pro residues" evidence="12">
    <location>
        <begin position="539"/>
        <end position="551"/>
    </location>
</feature>
<dbReference type="SMART" id="SM00382">
    <property type="entry name" value="AAA"/>
    <property type="match status" value="1"/>
</dbReference>
<dbReference type="Proteomes" id="UP000653343">
    <property type="component" value="Unassembled WGS sequence"/>
</dbReference>
<dbReference type="InterPro" id="IPR008921">
    <property type="entry name" value="DNA_pol3_clamp-load_cplx_C"/>
</dbReference>
<keyword evidence="5" id="KW-0479">Metal-binding</keyword>
<dbReference type="InterPro" id="IPR001270">
    <property type="entry name" value="ClpA/B"/>
</dbReference>
<keyword evidence="4 11" id="KW-0235">DNA replication</keyword>
<dbReference type="Gene3D" id="1.20.272.10">
    <property type="match status" value="1"/>
</dbReference>
<proteinExistence type="inferred from homology"/>
<feature type="region of interest" description="Disordered" evidence="12">
    <location>
        <begin position="368"/>
        <end position="411"/>
    </location>
</feature>
<dbReference type="InterPro" id="IPR045085">
    <property type="entry name" value="HLD_clamp_pol_III_gamma_tau"/>
</dbReference>
<protein>
    <recommendedName>
        <fullName evidence="11">DNA polymerase III subunit gamma/tau</fullName>
        <ecNumber evidence="11">2.7.7.7</ecNumber>
    </recommendedName>
</protein>
<dbReference type="Pfam" id="PF12169">
    <property type="entry name" value="DNA_pol3_gamma3"/>
    <property type="match status" value="1"/>
</dbReference>
<evidence type="ECO:0000256" key="3">
    <source>
        <dbReference type="ARBA" id="ARBA00022695"/>
    </source>
</evidence>
<evidence type="ECO:0000256" key="12">
    <source>
        <dbReference type="SAM" id="MobiDB-lite"/>
    </source>
</evidence>
<dbReference type="CDD" id="cd18137">
    <property type="entry name" value="HLD_clamp_pol_III_gamma_tau"/>
    <property type="match status" value="1"/>
</dbReference>
<evidence type="ECO:0000256" key="9">
    <source>
        <dbReference type="ARBA" id="ARBA00022932"/>
    </source>
</evidence>
<evidence type="ECO:0000256" key="11">
    <source>
        <dbReference type="RuleBase" id="RU364063"/>
    </source>
</evidence>
<comment type="subunit">
    <text evidence="11">DNA polymerase III contains a core (composed of alpha, epsilon and theta chains) that associates with a tau subunit. This core dimerizes to form the POLIII' complex. PolIII' associates with the gamma complex (composed of gamma, delta, delta', psi and chi chains) and with the beta chain to form the complete DNA polymerase III complex.</text>
</comment>
<dbReference type="InterPro" id="IPR003593">
    <property type="entry name" value="AAA+_ATPase"/>
</dbReference>
<dbReference type="Gene3D" id="3.30.300.150">
    <property type="entry name" value="DNA polymerase III, tau subunit, domain V"/>
    <property type="match status" value="1"/>
</dbReference>
<evidence type="ECO:0000313" key="15">
    <source>
        <dbReference type="Proteomes" id="UP000653343"/>
    </source>
</evidence>
<dbReference type="SUPFAM" id="SSF52540">
    <property type="entry name" value="P-loop containing nucleoside triphosphate hydrolases"/>
    <property type="match status" value="1"/>
</dbReference>
<dbReference type="InterPro" id="IPR022754">
    <property type="entry name" value="DNA_pol_III_gamma-3"/>
</dbReference>
<dbReference type="PANTHER" id="PTHR11669">
    <property type="entry name" value="REPLICATION FACTOR C / DNA POLYMERASE III GAMMA-TAU SUBUNIT"/>
    <property type="match status" value="1"/>
</dbReference>
<dbReference type="PRINTS" id="PR00300">
    <property type="entry name" value="CLPPROTEASEA"/>
</dbReference>
<dbReference type="EC" id="2.7.7.7" evidence="11"/>
<dbReference type="Pfam" id="PF22608">
    <property type="entry name" value="DNAX_ATPase_lid"/>
    <property type="match status" value="1"/>
</dbReference>
<keyword evidence="2 11" id="KW-0808">Transferase</keyword>
<dbReference type="InterPro" id="IPR027417">
    <property type="entry name" value="P-loop_NTPase"/>
</dbReference>
<keyword evidence="15" id="KW-1185">Reference proteome</keyword>
<dbReference type="InterPro" id="IPR050238">
    <property type="entry name" value="DNA_Rep/Repair_Clamp_Loader"/>
</dbReference>
<dbReference type="Pfam" id="PF13177">
    <property type="entry name" value="DNA_pol3_delta2"/>
    <property type="match status" value="1"/>
</dbReference>
<evidence type="ECO:0000256" key="7">
    <source>
        <dbReference type="ARBA" id="ARBA00022833"/>
    </source>
</evidence>
<keyword evidence="6 11" id="KW-0547">Nucleotide-binding</keyword>
<comment type="catalytic activity">
    <reaction evidence="10 11">
        <text>DNA(n) + a 2'-deoxyribonucleoside 5'-triphosphate = DNA(n+1) + diphosphate</text>
        <dbReference type="Rhea" id="RHEA:22508"/>
        <dbReference type="Rhea" id="RHEA-COMP:17339"/>
        <dbReference type="Rhea" id="RHEA-COMP:17340"/>
        <dbReference type="ChEBI" id="CHEBI:33019"/>
        <dbReference type="ChEBI" id="CHEBI:61560"/>
        <dbReference type="ChEBI" id="CHEBI:173112"/>
        <dbReference type="EC" id="2.7.7.7"/>
    </reaction>
</comment>
<dbReference type="CDD" id="cd00009">
    <property type="entry name" value="AAA"/>
    <property type="match status" value="1"/>
</dbReference>
<evidence type="ECO:0000256" key="10">
    <source>
        <dbReference type="ARBA" id="ARBA00049244"/>
    </source>
</evidence>
<feature type="region of interest" description="Disordered" evidence="12">
    <location>
        <begin position="523"/>
        <end position="587"/>
    </location>
</feature>
<evidence type="ECO:0000256" key="5">
    <source>
        <dbReference type="ARBA" id="ARBA00022723"/>
    </source>
</evidence>
<reference evidence="15" key="1">
    <citation type="journal article" date="2019" name="Int. J. Syst. Evol. Microbiol.">
        <title>The Global Catalogue of Microorganisms (GCM) 10K type strain sequencing project: providing services to taxonomists for standard genome sequencing and annotation.</title>
        <authorList>
            <consortium name="The Broad Institute Genomics Platform"/>
            <consortium name="The Broad Institute Genome Sequencing Center for Infectious Disease"/>
            <person name="Wu L."/>
            <person name="Ma J."/>
        </authorList>
    </citation>
    <scope>NUCLEOTIDE SEQUENCE [LARGE SCALE GENOMIC DNA]</scope>
    <source>
        <strain evidence="15">KCTC 23917</strain>
    </source>
</reference>
<dbReference type="Pfam" id="PF12170">
    <property type="entry name" value="DNA_pol3_tau_5"/>
    <property type="match status" value="1"/>
</dbReference>
<dbReference type="NCBIfam" id="TIGR02397">
    <property type="entry name" value="dnaX_nterm"/>
    <property type="match status" value="1"/>
</dbReference>
<feature type="domain" description="AAA+ ATPase" evidence="13">
    <location>
        <begin position="37"/>
        <end position="179"/>
    </location>
</feature>
<dbReference type="InterPro" id="IPR038249">
    <property type="entry name" value="PolIII_tau_V_sf"/>
</dbReference>
<dbReference type="InterPro" id="IPR021029">
    <property type="entry name" value="DNA_pol_III_tau_dom-5"/>
</dbReference>
<keyword evidence="3 11" id="KW-0548">Nucleotidyltransferase</keyword>
<dbReference type="NCBIfam" id="NF005942">
    <property type="entry name" value="PRK07994.1"/>
    <property type="match status" value="1"/>
</dbReference>
<evidence type="ECO:0000313" key="14">
    <source>
        <dbReference type="EMBL" id="GGX49693.1"/>
    </source>
</evidence>
<keyword evidence="9 11" id="KW-0239">DNA-directed DNA polymerase</keyword>
<evidence type="ECO:0000259" key="13">
    <source>
        <dbReference type="SMART" id="SM00382"/>
    </source>
</evidence>
<accession>A0ABQ2Y1I9</accession>
<dbReference type="RefSeq" id="WP_189358080.1">
    <property type="nucleotide sequence ID" value="NZ_BMYU01000008.1"/>
</dbReference>
<evidence type="ECO:0000256" key="8">
    <source>
        <dbReference type="ARBA" id="ARBA00022840"/>
    </source>
</evidence>